<proteinExistence type="predicted"/>
<feature type="domain" description="Agenet" evidence="2">
    <location>
        <begin position="61"/>
        <end position="119"/>
    </location>
</feature>
<dbReference type="OrthoDB" id="2020707at2759"/>
<feature type="compositionally biased region" description="Basic and acidic residues" evidence="1">
    <location>
        <begin position="603"/>
        <end position="615"/>
    </location>
</feature>
<evidence type="ECO:0000313" key="4">
    <source>
        <dbReference type="Proteomes" id="UP000886595"/>
    </source>
</evidence>
<protein>
    <recommendedName>
        <fullName evidence="2">Agenet domain-containing protein</fullName>
    </recommendedName>
</protein>
<feature type="domain" description="Agenet" evidence="2">
    <location>
        <begin position="161"/>
        <end position="217"/>
    </location>
</feature>
<dbReference type="AlphaFoldDB" id="A0A8X7Q9X2"/>
<dbReference type="CDD" id="cd20406">
    <property type="entry name" value="Tudor_Agenet_AtDUF_rpt2_4"/>
    <property type="match status" value="1"/>
</dbReference>
<comment type="caution">
    <text evidence="3">The sequence shown here is derived from an EMBL/GenBank/DDBJ whole genome shotgun (WGS) entry which is preliminary data.</text>
</comment>
<dbReference type="PANTHER" id="PTHR31917:SF149">
    <property type="entry name" value="AGENET DOMAIN-CONTAINING PROTEIN"/>
    <property type="match status" value="1"/>
</dbReference>
<accession>A0A8X7Q9X2</accession>
<dbReference type="EMBL" id="JAAMPC010000014">
    <property type="protein sequence ID" value="KAG2266396.1"/>
    <property type="molecule type" value="Genomic_DNA"/>
</dbReference>
<feature type="region of interest" description="Disordered" evidence="1">
    <location>
        <begin position="264"/>
        <end position="290"/>
    </location>
</feature>
<dbReference type="CDD" id="cd20405">
    <property type="entry name" value="Tudor_Agenet_AtDUF_rpt1_3"/>
    <property type="match status" value="1"/>
</dbReference>
<dbReference type="InterPro" id="IPR014002">
    <property type="entry name" value="Agenet_dom_plant"/>
</dbReference>
<evidence type="ECO:0000313" key="3">
    <source>
        <dbReference type="EMBL" id="KAG2266396.1"/>
    </source>
</evidence>
<dbReference type="Pfam" id="PF09331">
    <property type="entry name" value="DUF1985"/>
    <property type="match status" value="1"/>
</dbReference>
<keyword evidence="4" id="KW-1185">Reference proteome</keyword>
<feature type="compositionally biased region" description="Acidic residues" evidence="1">
    <location>
        <begin position="700"/>
        <end position="711"/>
    </location>
</feature>
<evidence type="ECO:0000259" key="2">
    <source>
        <dbReference type="SMART" id="SM00743"/>
    </source>
</evidence>
<feature type="region of interest" description="Disordered" evidence="1">
    <location>
        <begin position="603"/>
        <end position="765"/>
    </location>
</feature>
<organism evidence="3 4">
    <name type="scientific">Brassica carinata</name>
    <name type="common">Ethiopian mustard</name>
    <name type="synonym">Abyssinian cabbage</name>
    <dbReference type="NCBI Taxonomy" id="52824"/>
    <lineage>
        <taxon>Eukaryota</taxon>
        <taxon>Viridiplantae</taxon>
        <taxon>Streptophyta</taxon>
        <taxon>Embryophyta</taxon>
        <taxon>Tracheophyta</taxon>
        <taxon>Spermatophyta</taxon>
        <taxon>Magnoliopsida</taxon>
        <taxon>eudicotyledons</taxon>
        <taxon>Gunneridae</taxon>
        <taxon>Pentapetalae</taxon>
        <taxon>rosids</taxon>
        <taxon>malvids</taxon>
        <taxon>Brassicales</taxon>
        <taxon>Brassicaceae</taxon>
        <taxon>Brassiceae</taxon>
        <taxon>Brassica</taxon>
    </lineage>
</organism>
<reference evidence="3 4" key="1">
    <citation type="submission" date="2020-02" db="EMBL/GenBank/DDBJ databases">
        <authorList>
            <person name="Ma Q."/>
            <person name="Huang Y."/>
            <person name="Song X."/>
            <person name="Pei D."/>
        </authorList>
    </citation>
    <scope>NUCLEOTIDE SEQUENCE [LARGE SCALE GENOMIC DNA]</scope>
    <source>
        <strain evidence="3">Sxm20200214</strain>
        <tissue evidence="3">Leaf</tissue>
    </source>
</reference>
<feature type="compositionally biased region" description="Basic and acidic residues" evidence="1">
    <location>
        <begin position="624"/>
        <end position="638"/>
    </location>
</feature>
<dbReference type="SMART" id="SM00743">
    <property type="entry name" value="Agenet"/>
    <property type="match status" value="2"/>
</dbReference>
<dbReference type="InterPro" id="IPR015410">
    <property type="entry name" value="DUF1985"/>
</dbReference>
<feature type="compositionally biased region" description="Basic residues" evidence="1">
    <location>
        <begin position="716"/>
        <end position="726"/>
    </location>
</feature>
<name>A0A8X7Q9X2_BRACI</name>
<sequence>MGSKVLGLELSSRIKSDESERRKASGLLQTLLHEDGVNPCKETIERCFIWSVPPECLNEGVVFKEGSVVDAYFNNGWWTGVVVVERPDGKLVEMTREISESEKEKIWVRALVITEIQGGDRRKLLIKRCTSSQNLSDEAEEKHSIVDICKIRPSPPRDLCAEYSLNDFVEVIVTHGWRKGRVTKILIENNYKVYFDATKEDAVFNYTEIRLSMEWLGGGSWIRTHKREFENNAATPIRSAQESLSNTLVLESNEDDTVNDDATEITSSRESHSNTSVLEATETETQNHETVDGVELPLPYESDDMMDDVATPIIDPQEIPRGETMSKSDDKIALPKRISEPGTNGGVFKIINKRSNLKLVGKVEKVLGREFKKLEDSFLAPVIKMGRRQKHMAFSRHLIHHLLSRRIVIGKKGLWFSFGEQLMRFSLREFHLATGLPCVVDKDEEEQDTRPWMNKNQTLNTLLKLLVEKKTELTADQRLRLGATILVEGILMASNPGTSSVDVKCILGNPELHSDLVEDVDCEFGRVVDLVKRGYRLKRQDRLNGSVDIAVAEAEVDENNSAPGIDATDQEKIEFLTKKVVSLKEKVKYLESLLNIRGETVKGKKNEVRPQCEVDHQEEDDTEVEHGAEESDTSKVNEEQPQEEEDHQEEDDTEVDVDDSAKGNENSETNEGMKKGVTPPREVQQQVEDDAEVDAKESENPETNEDGEVNEDASKKPVKFTKKRERRNKEPNVDTSKSKRQKKQSEKDSAGDVIGRVLEDLKKAD</sequence>
<dbReference type="Proteomes" id="UP000886595">
    <property type="component" value="Unassembled WGS sequence"/>
</dbReference>
<feature type="compositionally biased region" description="Acidic residues" evidence="1">
    <location>
        <begin position="640"/>
        <end position="658"/>
    </location>
</feature>
<evidence type="ECO:0000256" key="1">
    <source>
        <dbReference type="SAM" id="MobiDB-lite"/>
    </source>
</evidence>
<gene>
    <name evidence="3" type="ORF">Bca52824_073475</name>
</gene>
<dbReference type="PANTHER" id="PTHR31917">
    <property type="entry name" value="AGENET DOMAIN-CONTAINING PROTEIN-RELATED"/>
    <property type="match status" value="1"/>
</dbReference>